<dbReference type="AlphaFoldDB" id="A0A804LR80"/>
<reference evidence="1" key="3">
    <citation type="submission" date="2021-05" db="UniProtKB">
        <authorList>
            <consortium name="EnsemblPlants"/>
        </authorList>
    </citation>
    <scope>IDENTIFICATION</scope>
    <source>
        <strain evidence="1">cv. B73</strain>
    </source>
</reference>
<dbReference type="EnsemblPlants" id="Zm00001eb030380_T001">
    <property type="protein sequence ID" value="Zm00001eb030380_P001"/>
    <property type="gene ID" value="Zm00001eb030380"/>
</dbReference>
<reference evidence="1" key="2">
    <citation type="submission" date="2019-07" db="EMBL/GenBank/DDBJ databases">
        <authorList>
            <person name="Seetharam A."/>
            <person name="Woodhouse M."/>
            <person name="Cannon E."/>
        </authorList>
    </citation>
    <scope>NUCLEOTIDE SEQUENCE [LARGE SCALE GENOMIC DNA]</scope>
    <source>
        <strain evidence="1">cv. B73</strain>
    </source>
</reference>
<accession>A0A804LR80</accession>
<evidence type="ECO:0000313" key="2">
    <source>
        <dbReference type="Proteomes" id="UP000007305"/>
    </source>
</evidence>
<name>A0A804LR80_MAIZE</name>
<dbReference type="InParanoid" id="A0A804LR80"/>
<organism evidence="1 2">
    <name type="scientific">Zea mays</name>
    <name type="common">Maize</name>
    <dbReference type="NCBI Taxonomy" id="4577"/>
    <lineage>
        <taxon>Eukaryota</taxon>
        <taxon>Viridiplantae</taxon>
        <taxon>Streptophyta</taxon>
        <taxon>Embryophyta</taxon>
        <taxon>Tracheophyta</taxon>
        <taxon>Spermatophyta</taxon>
        <taxon>Magnoliopsida</taxon>
        <taxon>Liliopsida</taxon>
        <taxon>Poales</taxon>
        <taxon>Poaceae</taxon>
        <taxon>PACMAD clade</taxon>
        <taxon>Panicoideae</taxon>
        <taxon>Andropogonodae</taxon>
        <taxon>Andropogoneae</taxon>
        <taxon>Tripsacinae</taxon>
        <taxon>Zea</taxon>
    </lineage>
</organism>
<protein>
    <submittedName>
        <fullName evidence="1">Uncharacterized protein</fullName>
    </submittedName>
</protein>
<dbReference type="Proteomes" id="UP000007305">
    <property type="component" value="Chromosome 1"/>
</dbReference>
<evidence type="ECO:0000313" key="1">
    <source>
        <dbReference type="EnsemblPlants" id="Zm00001eb030380_P001"/>
    </source>
</evidence>
<keyword evidence="2" id="KW-1185">Reference proteome</keyword>
<sequence length="85" mass="9975">MGCTAEMWVRSRIPPCRFGWGYTSASGKPNIWYVNMDCTETTQPSYSPFDVRLFYYEFFLESFWLWTESGCGENLSIVGIIYEVR</sequence>
<reference evidence="2" key="1">
    <citation type="submission" date="2015-12" db="EMBL/GenBank/DDBJ databases">
        <title>Update maize B73 reference genome by single molecule sequencing technologies.</title>
        <authorList>
            <consortium name="Maize Genome Sequencing Project"/>
            <person name="Ware D."/>
        </authorList>
    </citation>
    <scope>NUCLEOTIDE SEQUENCE [LARGE SCALE GENOMIC DNA]</scope>
    <source>
        <strain evidence="2">cv. B73</strain>
    </source>
</reference>
<proteinExistence type="predicted"/>
<dbReference type="Gramene" id="Zm00001eb030380_T001">
    <property type="protein sequence ID" value="Zm00001eb030380_P001"/>
    <property type="gene ID" value="Zm00001eb030380"/>
</dbReference>